<organism evidence="2 3">
    <name type="scientific">Tagetes erecta</name>
    <name type="common">African marigold</name>
    <dbReference type="NCBI Taxonomy" id="13708"/>
    <lineage>
        <taxon>Eukaryota</taxon>
        <taxon>Viridiplantae</taxon>
        <taxon>Streptophyta</taxon>
        <taxon>Embryophyta</taxon>
        <taxon>Tracheophyta</taxon>
        <taxon>Spermatophyta</taxon>
        <taxon>Magnoliopsida</taxon>
        <taxon>eudicotyledons</taxon>
        <taxon>Gunneridae</taxon>
        <taxon>Pentapetalae</taxon>
        <taxon>asterids</taxon>
        <taxon>campanulids</taxon>
        <taxon>Asterales</taxon>
        <taxon>Asteraceae</taxon>
        <taxon>Asteroideae</taxon>
        <taxon>Heliantheae alliance</taxon>
        <taxon>Tageteae</taxon>
        <taxon>Tagetes</taxon>
    </lineage>
</organism>
<protein>
    <submittedName>
        <fullName evidence="2">Uncharacterized protein</fullName>
    </submittedName>
</protein>
<evidence type="ECO:0000313" key="3">
    <source>
        <dbReference type="Proteomes" id="UP001229421"/>
    </source>
</evidence>
<name>A0AAD8LH63_TARER</name>
<accession>A0AAD8LH63</accession>
<keyword evidence="1" id="KW-0812">Transmembrane</keyword>
<keyword evidence="1" id="KW-0472">Membrane</keyword>
<keyword evidence="3" id="KW-1185">Reference proteome</keyword>
<comment type="caution">
    <text evidence="2">The sequence shown here is derived from an EMBL/GenBank/DDBJ whole genome shotgun (WGS) entry which is preliminary data.</text>
</comment>
<dbReference type="Proteomes" id="UP001229421">
    <property type="component" value="Unassembled WGS sequence"/>
</dbReference>
<feature type="transmembrane region" description="Helical" evidence="1">
    <location>
        <begin position="74"/>
        <end position="93"/>
    </location>
</feature>
<proteinExistence type="predicted"/>
<evidence type="ECO:0000256" key="1">
    <source>
        <dbReference type="SAM" id="Phobius"/>
    </source>
</evidence>
<reference evidence="2" key="1">
    <citation type="journal article" date="2023" name="bioRxiv">
        <title>Improved chromosome-level genome assembly for marigold (Tagetes erecta).</title>
        <authorList>
            <person name="Jiang F."/>
            <person name="Yuan L."/>
            <person name="Wang S."/>
            <person name="Wang H."/>
            <person name="Xu D."/>
            <person name="Wang A."/>
            <person name="Fan W."/>
        </authorList>
    </citation>
    <scope>NUCLEOTIDE SEQUENCE</scope>
    <source>
        <strain evidence="2">WSJ</strain>
        <tissue evidence="2">Leaf</tissue>
    </source>
</reference>
<gene>
    <name evidence="2" type="ORF">QVD17_03246</name>
</gene>
<dbReference type="AlphaFoldDB" id="A0AAD8LH63"/>
<keyword evidence="1" id="KW-1133">Transmembrane helix</keyword>
<sequence>MKDTPFVLNISGRGFANPDENSSMSFGLRSSASICPFAVAFVSAGMFLCQLFQHAALVFYLIIAVRSCGGLVGVWDSVVVSVVFVISPIAFCLT</sequence>
<feature type="transmembrane region" description="Helical" evidence="1">
    <location>
        <begin position="34"/>
        <end position="62"/>
    </location>
</feature>
<dbReference type="EMBL" id="JAUHHV010000001">
    <property type="protein sequence ID" value="KAK1437455.1"/>
    <property type="molecule type" value="Genomic_DNA"/>
</dbReference>
<evidence type="ECO:0000313" key="2">
    <source>
        <dbReference type="EMBL" id="KAK1437455.1"/>
    </source>
</evidence>